<gene>
    <name evidence="4" type="ORF">Dac01nite_16990</name>
</gene>
<proteinExistence type="predicted"/>
<evidence type="ECO:0000256" key="3">
    <source>
        <dbReference type="SAM" id="SignalP"/>
    </source>
</evidence>
<dbReference type="InterPro" id="IPR002110">
    <property type="entry name" value="Ankyrin_rpt"/>
</dbReference>
<comment type="caution">
    <text evidence="4">The sequence shown here is derived from an EMBL/GenBank/DDBJ whole genome shotgun (WGS) entry which is preliminary data.</text>
</comment>
<dbReference type="Pfam" id="PF00023">
    <property type="entry name" value="Ank"/>
    <property type="match status" value="1"/>
</dbReference>
<dbReference type="RefSeq" id="WP_203655931.1">
    <property type="nucleotide sequence ID" value="NZ_BONR01000003.1"/>
</dbReference>
<dbReference type="AlphaFoldDB" id="A0A919Q4A6"/>
<keyword evidence="1" id="KW-0040">ANK repeat</keyword>
<dbReference type="SUPFAM" id="SSF48403">
    <property type="entry name" value="Ankyrin repeat"/>
    <property type="match status" value="1"/>
</dbReference>
<dbReference type="Pfam" id="PF12796">
    <property type="entry name" value="Ank_2"/>
    <property type="match status" value="1"/>
</dbReference>
<feature type="signal peptide" evidence="3">
    <location>
        <begin position="1"/>
        <end position="23"/>
    </location>
</feature>
<reference evidence="4" key="1">
    <citation type="submission" date="2021-01" db="EMBL/GenBank/DDBJ databases">
        <title>Whole genome shotgun sequence of Demequina activiva NBRC 110675.</title>
        <authorList>
            <person name="Komaki H."/>
            <person name="Tamura T."/>
        </authorList>
    </citation>
    <scope>NUCLEOTIDE SEQUENCE</scope>
    <source>
        <strain evidence="4">NBRC 110675</strain>
    </source>
</reference>
<dbReference type="Gene3D" id="1.25.40.20">
    <property type="entry name" value="Ankyrin repeat-containing domain"/>
    <property type="match status" value="2"/>
</dbReference>
<dbReference type="PANTHER" id="PTHR46224:SF6">
    <property type="entry name" value="ANKYRIN REPEAT FAMILY PROTEIN"/>
    <property type="match status" value="1"/>
</dbReference>
<keyword evidence="3" id="KW-0732">Signal</keyword>
<protein>
    <recommendedName>
        <fullName evidence="6">Ankyrin repeat domain-containing protein</fullName>
    </recommendedName>
</protein>
<evidence type="ECO:0000313" key="4">
    <source>
        <dbReference type="EMBL" id="GIG54947.1"/>
    </source>
</evidence>
<name>A0A919Q4A6_9MICO</name>
<organism evidence="4 5">
    <name type="scientific">Demequina activiva</name>
    <dbReference type="NCBI Taxonomy" id="1582364"/>
    <lineage>
        <taxon>Bacteria</taxon>
        <taxon>Bacillati</taxon>
        <taxon>Actinomycetota</taxon>
        <taxon>Actinomycetes</taxon>
        <taxon>Micrococcales</taxon>
        <taxon>Demequinaceae</taxon>
        <taxon>Demequina</taxon>
    </lineage>
</organism>
<dbReference type="PROSITE" id="PS50088">
    <property type="entry name" value="ANK_REPEAT"/>
    <property type="match status" value="1"/>
</dbReference>
<dbReference type="InterPro" id="IPR051616">
    <property type="entry name" value="Cul2-RING_E3_ligase_SR"/>
</dbReference>
<feature type="repeat" description="ANK" evidence="1">
    <location>
        <begin position="184"/>
        <end position="216"/>
    </location>
</feature>
<evidence type="ECO:0008006" key="6">
    <source>
        <dbReference type="Google" id="ProtNLM"/>
    </source>
</evidence>
<evidence type="ECO:0000256" key="2">
    <source>
        <dbReference type="SAM" id="MobiDB-lite"/>
    </source>
</evidence>
<dbReference type="Proteomes" id="UP000652354">
    <property type="component" value="Unassembled WGS sequence"/>
</dbReference>
<sequence>MRVTATAAIAAAALALAACSGDADPAPTVSSSAPSPTASAAALDDRPVDEQLLAAVTAGDAGLVALALDAGADPDAAVGDEFDNTAFSLAITRDDPAMVRALLAAGATIENPQTGFTELIVAARHAGGEVAAALVAAGADPNGLPPLEGWPLAESAYEGNVAVMTVLLEAGADPNAEVEGEDGFSYTPLFSAAYGGSREAADLLLRWGADPAWVDQAGDSAGDVAAGQGHRELGECLDSWVISSAE</sequence>
<dbReference type="SMART" id="SM00248">
    <property type="entry name" value="ANK"/>
    <property type="match status" value="5"/>
</dbReference>
<keyword evidence="5" id="KW-1185">Reference proteome</keyword>
<dbReference type="InterPro" id="IPR036770">
    <property type="entry name" value="Ankyrin_rpt-contain_sf"/>
</dbReference>
<evidence type="ECO:0000256" key="1">
    <source>
        <dbReference type="PROSITE-ProRule" id="PRU00023"/>
    </source>
</evidence>
<feature type="chain" id="PRO_5038810186" description="Ankyrin repeat domain-containing protein" evidence="3">
    <location>
        <begin position="24"/>
        <end position="246"/>
    </location>
</feature>
<dbReference type="PANTHER" id="PTHR46224">
    <property type="entry name" value="ANKYRIN REPEAT FAMILY PROTEIN"/>
    <property type="match status" value="1"/>
</dbReference>
<feature type="region of interest" description="Disordered" evidence="2">
    <location>
        <begin position="25"/>
        <end position="44"/>
    </location>
</feature>
<accession>A0A919Q4A6</accession>
<feature type="compositionally biased region" description="Low complexity" evidence="2">
    <location>
        <begin position="25"/>
        <end position="42"/>
    </location>
</feature>
<dbReference type="PROSITE" id="PS51257">
    <property type="entry name" value="PROKAR_LIPOPROTEIN"/>
    <property type="match status" value="1"/>
</dbReference>
<dbReference type="EMBL" id="BONR01000003">
    <property type="protein sequence ID" value="GIG54947.1"/>
    <property type="molecule type" value="Genomic_DNA"/>
</dbReference>
<evidence type="ECO:0000313" key="5">
    <source>
        <dbReference type="Proteomes" id="UP000652354"/>
    </source>
</evidence>